<protein>
    <submittedName>
        <fullName evidence="4">Galactose mutarotase</fullName>
    </submittedName>
</protein>
<dbReference type="GO" id="GO:0033499">
    <property type="term" value="P:galactose catabolic process via UDP-galactose, Leloir pathway"/>
    <property type="evidence" value="ECO:0007669"/>
    <property type="project" value="TreeGrafter"/>
</dbReference>
<sequence>MKITEQHHDDEIIVYTMENNSGMKVEVINVGASIIGVHVPDRDRNFRNVVLQNETLEEYYGNLHLLGATIAPIAGRVKDAEVKVDGQTYALEKNEGPHTLHSGGLGTQNKVWNSEIIEVGDTYKVRFHTKIDGTFPGSPEMAILYSVNDENELKLEYEVDSAGATAVAPTNHTYFNLNNDPGQTVSNHTVTSDAKQYLKMDEDLIPISAEPCEGVFDLNEGKRFADIFNSDDAQIRIANGGFDHYFLLDSDARFEVYEAESGRKVSMKTDFPGLVFYTGSNLDDGLPLKDREPKQYMGFCMEAERSAAAQYLDLGFDIVSDGSERWETVFGFSVEA</sequence>
<comment type="caution">
    <text evidence="4">The sequence shown here is derived from an EMBL/GenBank/DDBJ whole genome shotgun (WGS) entry which is preliminary data.</text>
</comment>
<evidence type="ECO:0000256" key="3">
    <source>
        <dbReference type="ARBA" id="ARBA00023277"/>
    </source>
</evidence>
<keyword evidence="2" id="KW-0413">Isomerase</keyword>
<evidence type="ECO:0000256" key="2">
    <source>
        <dbReference type="ARBA" id="ARBA00023235"/>
    </source>
</evidence>
<dbReference type="Proteomes" id="UP000315103">
    <property type="component" value="Unassembled WGS sequence"/>
</dbReference>
<keyword evidence="5" id="KW-1185">Reference proteome</keyword>
<dbReference type="GO" id="GO:0030246">
    <property type="term" value="F:carbohydrate binding"/>
    <property type="evidence" value="ECO:0007669"/>
    <property type="project" value="InterPro"/>
</dbReference>
<dbReference type="Pfam" id="PF01263">
    <property type="entry name" value="Aldose_epim"/>
    <property type="match status" value="1"/>
</dbReference>
<proteinExistence type="inferred from homology"/>
<accession>A0A558AT01</accession>
<dbReference type="EMBL" id="VMSJ01000004">
    <property type="protein sequence ID" value="TVT27381.1"/>
    <property type="molecule type" value="Genomic_DNA"/>
</dbReference>
<dbReference type="GO" id="GO:0004034">
    <property type="term" value="F:aldose 1-epimerase activity"/>
    <property type="evidence" value="ECO:0007669"/>
    <property type="project" value="TreeGrafter"/>
</dbReference>
<dbReference type="Gene3D" id="2.70.98.10">
    <property type="match status" value="1"/>
</dbReference>
<dbReference type="InterPro" id="IPR011013">
    <property type="entry name" value="Gal_mutarotase_sf_dom"/>
</dbReference>
<dbReference type="SUPFAM" id="SSF74650">
    <property type="entry name" value="Galactose mutarotase-like"/>
    <property type="match status" value="1"/>
</dbReference>
<comment type="similarity">
    <text evidence="1">Belongs to the aldose epimerase family.</text>
</comment>
<name>A0A558AT01_9STAP</name>
<dbReference type="PANTHER" id="PTHR10091:SF0">
    <property type="entry name" value="GALACTOSE MUTAROTASE"/>
    <property type="match status" value="1"/>
</dbReference>
<dbReference type="GO" id="GO:0005737">
    <property type="term" value="C:cytoplasm"/>
    <property type="evidence" value="ECO:0007669"/>
    <property type="project" value="TreeGrafter"/>
</dbReference>
<dbReference type="OrthoDB" id="9779408at2"/>
<reference evidence="4 5" key="1">
    <citation type="submission" date="2019-07" db="EMBL/GenBank/DDBJ databases">
        <title>Salinicoccus cyprini sp. nov., isolated from gastro-intestinal tract of mirror carp, Cyprinus carpio var. specularis, collected from Gobind Sagar Reservoir, Himachal Pradesh, India.</title>
        <authorList>
            <person name="Talwar C."/>
            <person name="Singh A.K."/>
            <person name="Lal R."/>
            <person name="Negi R.K."/>
        </authorList>
    </citation>
    <scope>NUCLEOTIDE SEQUENCE [LARGE SCALE GENOMIC DNA]</scope>
    <source>
        <strain evidence="4 5">CT19</strain>
    </source>
</reference>
<evidence type="ECO:0000313" key="4">
    <source>
        <dbReference type="EMBL" id="TVT27381.1"/>
    </source>
</evidence>
<evidence type="ECO:0000256" key="1">
    <source>
        <dbReference type="ARBA" id="ARBA00006206"/>
    </source>
</evidence>
<dbReference type="AlphaFoldDB" id="A0A558AT01"/>
<organism evidence="4 5">
    <name type="scientific">Salinicoccus cyprini</name>
    <dbReference type="NCBI Taxonomy" id="2493691"/>
    <lineage>
        <taxon>Bacteria</taxon>
        <taxon>Bacillati</taxon>
        <taxon>Bacillota</taxon>
        <taxon>Bacilli</taxon>
        <taxon>Bacillales</taxon>
        <taxon>Staphylococcaceae</taxon>
        <taxon>Salinicoccus</taxon>
    </lineage>
</organism>
<gene>
    <name evidence="4" type="ORF">FO441_10085</name>
</gene>
<dbReference type="CDD" id="cd09019">
    <property type="entry name" value="galactose_mutarotase_like"/>
    <property type="match status" value="1"/>
</dbReference>
<dbReference type="RefSeq" id="WP_145289522.1">
    <property type="nucleotide sequence ID" value="NZ_VMSJ01000004.1"/>
</dbReference>
<dbReference type="InterPro" id="IPR008183">
    <property type="entry name" value="Aldose_1/G6P_1-epimerase"/>
</dbReference>
<dbReference type="InterPro" id="IPR047215">
    <property type="entry name" value="Galactose_mutarotase-like"/>
</dbReference>
<dbReference type="PANTHER" id="PTHR10091">
    <property type="entry name" value="ALDOSE-1-EPIMERASE"/>
    <property type="match status" value="1"/>
</dbReference>
<dbReference type="GO" id="GO:0006006">
    <property type="term" value="P:glucose metabolic process"/>
    <property type="evidence" value="ECO:0007669"/>
    <property type="project" value="TreeGrafter"/>
</dbReference>
<evidence type="ECO:0000313" key="5">
    <source>
        <dbReference type="Proteomes" id="UP000315103"/>
    </source>
</evidence>
<keyword evidence="3" id="KW-0119">Carbohydrate metabolism</keyword>
<dbReference type="InterPro" id="IPR014718">
    <property type="entry name" value="GH-type_carb-bd"/>
</dbReference>